<comment type="cofactor">
    <cofactor evidence="1">
        <name>Mg(2+)</name>
        <dbReference type="ChEBI" id="CHEBI:18420"/>
    </cofactor>
</comment>
<evidence type="ECO:0000256" key="4">
    <source>
        <dbReference type="ARBA" id="ARBA00006432"/>
    </source>
</evidence>
<dbReference type="EMBL" id="MTHB01000110">
    <property type="protein sequence ID" value="OXC76920.1"/>
    <property type="molecule type" value="Genomic_DNA"/>
</dbReference>
<protein>
    <recommendedName>
        <fullName evidence="13">Long-chain-fatty-acid--CoA ligase</fullName>
        <ecNumber evidence="12">6.2.1.3</ecNumber>
    </recommendedName>
    <alternativeName>
        <fullName evidence="14">Long-chain acyl-CoA synthetase</fullName>
    </alternativeName>
</protein>
<dbReference type="Pfam" id="PF13193">
    <property type="entry name" value="AMP-binding_C"/>
    <property type="match status" value="1"/>
</dbReference>
<dbReference type="CDD" id="cd05936">
    <property type="entry name" value="FC-FACS_FadD_like"/>
    <property type="match status" value="1"/>
</dbReference>
<evidence type="ECO:0000256" key="6">
    <source>
        <dbReference type="ARBA" id="ARBA00022741"/>
    </source>
</evidence>
<dbReference type="InterPro" id="IPR050237">
    <property type="entry name" value="ATP-dep_AMP-bd_enzyme"/>
</dbReference>
<dbReference type="AlphaFoldDB" id="A0A226X1R2"/>
<proteinExistence type="inferred from homology"/>
<evidence type="ECO:0000256" key="14">
    <source>
        <dbReference type="ARBA" id="ARBA00042773"/>
    </source>
</evidence>
<dbReference type="Pfam" id="PF00501">
    <property type="entry name" value="AMP-binding"/>
    <property type="match status" value="1"/>
</dbReference>
<feature type="domain" description="AMP-binding enzyme C-terminal" evidence="16">
    <location>
        <begin position="470"/>
        <end position="544"/>
    </location>
</feature>
<dbReference type="EC" id="6.2.1.3" evidence="12"/>
<dbReference type="PANTHER" id="PTHR43767:SF8">
    <property type="entry name" value="LONG-CHAIN-FATTY-ACID--COA LIGASE"/>
    <property type="match status" value="1"/>
</dbReference>
<comment type="caution">
    <text evidence="17">The sequence shown here is derived from an EMBL/GenBank/DDBJ whole genome shotgun (WGS) entry which is preliminary data.</text>
</comment>
<keyword evidence="8" id="KW-0067">ATP-binding</keyword>
<keyword evidence="11" id="KW-0472">Membrane</keyword>
<keyword evidence="10" id="KW-0443">Lipid metabolism</keyword>
<keyword evidence="6" id="KW-0547">Nucleotide-binding</keyword>
<evidence type="ECO:0000259" key="15">
    <source>
        <dbReference type="Pfam" id="PF00501"/>
    </source>
</evidence>
<evidence type="ECO:0000256" key="10">
    <source>
        <dbReference type="ARBA" id="ARBA00023098"/>
    </source>
</evidence>
<name>A0A226X1R2_CABSO</name>
<evidence type="ECO:0000256" key="2">
    <source>
        <dbReference type="ARBA" id="ARBA00004170"/>
    </source>
</evidence>
<dbReference type="InterPro" id="IPR045851">
    <property type="entry name" value="AMP-bd_C_sf"/>
</dbReference>
<dbReference type="PANTHER" id="PTHR43767">
    <property type="entry name" value="LONG-CHAIN-FATTY-ACID--COA LIGASE"/>
    <property type="match status" value="1"/>
</dbReference>
<dbReference type="FunFam" id="3.40.50.12780:FF:000003">
    <property type="entry name" value="Long-chain-fatty-acid--CoA ligase FadD"/>
    <property type="match status" value="1"/>
</dbReference>
<dbReference type="Gene3D" id="3.40.50.12780">
    <property type="entry name" value="N-terminal domain of ligase-like"/>
    <property type="match status" value="1"/>
</dbReference>
<evidence type="ECO:0000313" key="18">
    <source>
        <dbReference type="Proteomes" id="UP000214720"/>
    </source>
</evidence>
<evidence type="ECO:0000256" key="7">
    <source>
        <dbReference type="ARBA" id="ARBA00022832"/>
    </source>
</evidence>
<evidence type="ECO:0000256" key="13">
    <source>
        <dbReference type="ARBA" id="ARBA00039545"/>
    </source>
</evidence>
<evidence type="ECO:0000256" key="9">
    <source>
        <dbReference type="ARBA" id="ARBA00022842"/>
    </source>
</evidence>
<dbReference type="InterPro" id="IPR020845">
    <property type="entry name" value="AMP-binding_CS"/>
</dbReference>
<evidence type="ECO:0000256" key="11">
    <source>
        <dbReference type="ARBA" id="ARBA00023136"/>
    </source>
</evidence>
<dbReference type="SUPFAM" id="SSF56801">
    <property type="entry name" value="Acetyl-CoA synthetase-like"/>
    <property type="match status" value="1"/>
</dbReference>
<dbReference type="Gene3D" id="3.30.300.30">
    <property type="match status" value="1"/>
</dbReference>
<keyword evidence="7" id="KW-0276">Fatty acid metabolism</keyword>
<dbReference type="PROSITE" id="PS00455">
    <property type="entry name" value="AMP_BINDING"/>
    <property type="match status" value="1"/>
</dbReference>
<accession>A0A226X1R2</accession>
<dbReference type="GO" id="GO:0016020">
    <property type="term" value="C:membrane"/>
    <property type="evidence" value="ECO:0007669"/>
    <property type="project" value="UniProtKB-SubCell"/>
</dbReference>
<sequence>MSSTTKSSMERIWLKAYPPGVPADIDPTRYRSLADLLDESFEAFASRQAFACMGRTLTYAELDVQSRNLGAWLQSKGLARGARVAIMMPNVLQYPVAMAAILRAGYVIVNVNPLYTPRELEHQLVDSGAEAIVLLEPFDAVLQAVQRNTRVLHVVVTSIGEMMGVSARQAFDEQAPTPRTTFSQALEHGALTPFARADVEPDDLAVLQYTGGTTGVSKGAMLLHRNLIANVLQSEAWREPLTRERPDADPIVTVVALPLYHIFGLTVCAFLTMRAGGLGILIPNPRDIPGMIKALHGYAITSFPAVNTLYNALLNDPGFATLDLSSLMLANGGGMAIQQGVAARWFERTGKPIIEGYGLSETSPCATSNPSGSTAFSGTVGVPLPSTFIAIRDDDGRDVAQGEPGEICIFGPQVMAGYWNRPDETASAMTPDGYFKSGDIGIMDERGFVRIVDRKKDMVIVSGFNVYPNEIEDVVALHPGVFEVAAIGVRDEHSGEALKLFIVRRDPGLTEVDILAFCRERLTGYKRPKAVEFCDELPKSNVGKILRRKLRERES</sequence>
<gene>
    <name evidence="17" type="ORF">BSU04_18085</name>
</gene>
<dbReference type="Proteomes" id="UP000214720">
    <property type="component" value="Unassembled WGS sequence"/>
</dbReference>
<keyword evidence="9" id="KW-0460">Magnesium</keyword>
<keyword evidence="5 17" id="KW-0436">Ligase</keyword>
<dbReference type="InterPro" id="IPR000873">
    <property type="entry name" value="AMP-dep_synth/lig_dom"/>
</dbReference>
<dbReference type="FunFam" id="3.30.300.30:FF:000006">
    <property type="entry name" value="Long-chain-fatty-acid--CoA ligase FadD"/>
    <property type="match status" value="1"/>
</dbReference>
<dbReference type="GO" id="GO:0005524">
    <property type="term" value="F:ATP binding"/>
    <property type="evidence" value="ECO:0007669"/>
    <property type="project" value="UniProtKB-KW"/>
</dbReference>
<dbReference type="GO" id="GO:0004467">
    <property type="term" value="F:long-chain fatty acid-CoA ligase activity"/>
    <property type="evidence" value="ECO:0007669"/>
    <property type="project" value="UniProtKB-EC"/>
</dbReference>
<dbReference type="eggNOG" id="COG0318">
    <property type="taxonomic scope" value="Bacteria"/>
</dbReference>
<evidence type="ECO:0000256" key="5">
    <source>
        <dbReference type="ARBA" id="ARBA00022598"/>
    </source>
</evidence>
<dbReference type="InterPro" id="IPR025110">
    <property type="entry name" value="AMP-bd_C"/>
</dbReference>
<organism evidence="17 18">
    <name type="scientific">Caballeronia sordidicola</name>
    <name type="common">Burkholderia sordidicola</name>
    <dbReference type="NCBI Taxonomy" id="196367"/>
    <lineage>
        <taxon>Bacteria</taxon>
        <taxon>Pseudomonadati</taxon>
        <taxon>Pseudomonadota</taxon>
        <taxon>Betaproteobacteria</taxon>
        <taxon>Burkholderiales</taxon>
        <taxon>Burkholderiaceae</taxon>
        <taxon>Caballeronia</taxon>
    </lineage>
</organism>
<evidence type="ECO:0000256" key="8">
    <source>
        <dbReference type="ARBA" id="ARBA00022840"/>
    </source>
</evidence>
<evidence type="ECO:0000256" key="1">
    <source>
        <dbReference type="ARBA" id="ARBA00001946"/>
    </source>
</evidence>
<comment type="subcellular location">
    <subcellularLocation>
        <location evidence="2">Membrane</location>
        <topology evidence="2">Peripheral membrane protein</topology>
    </subcellularLocation>
</comment>
<evidence type="ECO:0000256" key="12">
    <source>
        <dbReference type="ARBA" id="ARBA00026121"/>
    </source>
</evidence>
<evidence type="ECO:0000259" key="16">
    <source>
        <dbReference type="Pfam" id="PF13193"/>
    </source>
</evidence>
<dbReference type="NCBIfam" id="NF005463">
    <property type="entry name" value="PRK07059.1"/>
    <property type="match status" value="1"/>
</dbReference>
<evidence type="ECO:0000256" key="3">
    <source>
        <dbReference type="ARBA" id="ARBA00005005"/>
    </source>
</evidence>
<reference evidence="18" key="1">
    <citation type="submission" date="2017-01" db="EMBL/GenBank/DDBJ databases">
        <title>Genome Analysis of Deinococcus marmoris KOPRI26562.</title>
        <authorList>
            <person name="Kim J.H."/>
            <person name="Oh H.-M."/>
        </authorList>
    </citation>
    <scope>NUCLEOTIDE SEQUENCE [LARGE SCALE GENOMIC DNA]</scope>
    <source>
        <strain evidence="18">PAMC 26633</strain>
    </source>
</reference>
<comment type="pathway">
    <text evidence="3">Lipid metabolism; fatty acid beta-oxidation.</text>
</comment>
<feature type="domain" description="AMP-dependent synthetase/ligase" evidence="15">
    <location>
        <begin position="38"/>
        <end position="419"/>
    </location>
</feature>
<evidence type="ECO:0000313" key="17">
    <source>
        <dbReference type="EMBL" id="OXC76920.1"/>
    </source>
</evidence>
<comment type="similarity">
    <text evidence="4">Belongs to the ATP-dependent AMP-binding enzyme family.</text>
</comment>
<dbReference type="InterPro" id="IPR042099">
    <property type="entry name" value="ANL_N_sf"/>
</dbReference>